<keyword evidence="2" id="KW-0472">Membrane</keyword>
<evidence type="ECO:0000256" key="1">
    <source>
        <dbReference type="SAM" id="MobiDB-lite"/>
    </source>
</evidence>
<dbReference type="Proteomes" id="UP000198960">
    <property type="component" value="Unassembled WGS sequence"/>
</dbReference>
<proteinExistence type="predicted"/>
<feature type="transmembrane region" description="Helical" evidence="2">
    <location>
        <begin position="31"/>
        <end position="54"/>
    </location>
</feature>
<keyword evidence="2" id="KW-1133">Transmembrane helix</keyword>
<feature type="compositionally biased region" description="Gly residues" evidence="1">
    <location>
        <begin position="243"/>
        <end position="271"/>
    </location>
</feature>
<sequence>MQLEAAHWVFLAGVVVILATMIMRKNIVVPAVVATFLTALVYSGSLATGLSAVFNASLVAATSLFNIFLIIAMVTAMLRSLEGLGADRRMVAPFRPLMRNGHLAFWTLVIVTYFISLFFWPTPAVPLIGAVLVPVAIRAGLRPLAAGFTIAIAGQGMALSSDYVIRVAPGLSATAANADPNVVADRAFVMSLIVGGIALAIGYAMEVRKMRRPADQWLDDWETAAERGLRSADAESGADVPEGPGGGVTAGGGGAVGGGGTAGRPGGPGGGTAVEERELVGTAVPLNEAGEPRLVGHGLSLRGTPAGEPVPAEAHTVHPVDKPAASKFFALFVPLAYAALIVYLIVASVSDSVPDLQGGDAAALVGGIALLTMFGAAFARNRHTFMETSAEHIVDGLVFAFKAMGVVLPIAGFFFLGNGEFSAQIMGLGEETGPAFLYDLVVKGQDQLPSSGMITAFGILLVGLIAGLEGSGFSGLPLTGSLAGSLSEGAGVSSPTLAAIGQMGNIWSGGGTLVAWSSLLAVAGFCRVPAVELARRCFLPVMAGLVVSTVVAVVVFG</sequence>
<feature type="transmembrane region" description="Helical" evidence="2">
    <location>
        <begin position="393"/>
        <end position="416"/>
    </location>
</feature>
<evidence type="ECO:0000256" key="2">
    <source>
        <dbReference type="SAM" id="Phobius"/>
    </source>
</evidence>
<dbReference type="EMBL" id="FOEE01000012">
    <property type="protein sequence ID" value="SEP15378.1"/>
    <property type="molecule type" value="Genomic_DNA"/>
</dbReference>
<dbReference type="AlphaFoldDB" id="A0A1H8VKE9"/>
<feature type="transmembrane region" description="Helical" evidence="2">
    <location>
        <begin position="187"/>
        <end position="205"/>
    </location>
</feature>
<feature type="transmembrane region" description="Helical" evidence="2">
    <location>
        <begin position="361"/>
        <end position="381"/>
    </location>
</feature>
<dbReference type="OrthoDB" id="8641791at2"/>
<evidence type="ECO:0000313" key="3">
    <source>
        <dbReference type="EMBL" id="SEP15378.1"/>
    </source>
</evidence>
<organism evidence="3 4">
    <name type="scientific">Trujillonella endophytica</name>
    <dbReference type="NCBI Taxonomy" id="673521"/>
    <lineage>
        <taxon>Bacteria</taxon>
        <taxon>Bacillati</taxon>
        <taxon>Actinomycetota</taxon>
        <taxon>Actinomycetes</taxon>
        <taxon>Geodermatophilales</taxon>
        <taxon>Geodermatophilaceae</taxon>
        <taxon>Trujillonella</taxon>
    </lineage>
</organism>
<reference evidence="4" key="1">
    <citation type="submission" date="2016-10" db="EMBL/GenBank/DDBJ databases">
        <authorList>
            <person name="Varghese N."/>
            <person name="Submissions S."/>
        </authorList>
    </citation>
    <scope>NUCLEOTIDE SEQUENCE [LARGE SCALE GENOMIC DNA]</scope>
    <source>
        <strain evidence="4">DSM 45413</strain>
    </source>
</reference>
<feature type="transmembrane region" description="Helical" evidence="2">
    <location>
        <begin position="537"/>
        <end position="556"/>
    </location>
</feature>
<gene>
    <name evidence="3" type="ORF">SAMN05660991_03591</name>
</gene>
<evidence type="ECO:0008006" key="5">
    <source>
        <dbReference type="Google" id="ProtNLM"/>
    </source>
</evidence>
<feature type="transmembrane region" description="Helical" evidence="2">
    <location>
        <begin position="506"/>
        <end position="525"/>
    </location>
</feature>
<feature type="transmembrane region" description="Helical" evidence="2">
    <location>
        <begin position="6"/>
        <end position="24"/>
    </location>
</feature>
<evidence type="ECO:0000313" key="4">
    <source>
        <dbReference type="Proteomes" id="UP000198960"/>
    </source>
</evidence>
<feature type="transmembrane region" description="Helical" evidence="2">
    <location>
        <begin position="102"/>
        <end position="120"/>
    </location>
</feature>
<keyword evidence="4" id="KW-1185">Reference proteome</keyword>
<dbReference type="STRING" id="673521.SAMN05660991_03591"/>
<protein>
    <recommendedName>
        <fullName evidence="5">H+/gluconate symporter</fullName>
    </recommendedName>
</protein>
<keyword evidence="2" id="KW-0812">Transmembrane</keyword>
<accession>A0A1H8VKE9</accession>
<feature type="region of interest" description="Disordered" evidence="1">
    <location>
        <begin position="228"/>
        <end position="271"/>
    </location>
</feature>
<name>A0A1H8VKE9_9ACTN</name>
<feature type="transmembrane region" description="Helical" evidence="2">
    <location>
        <begin position="328"/>
        <end position="349"/>
    </location>
</feature>
<feature type="transmembrane region" description="Helical" evidence="2">
    <location>
        <begin position="60"/>
        <end position="81"/>
    </location>
</feature>
<dbReference type="RefSeq" id="WP_091946599.1">
    <property type="nucleotide sequence ID" value="NZ_FOEE01000012.1"/>
</dbReference>